<proteinExistence type="predicted"/>
<name>A0ABT1S4S6_9FIRM</name>
<evidence type="ECO:0000313" key="1">
    <source>
        <dbReference type="EMBL" id="MCQ4921468.1"/>
    </source>
</evidence>
<gene>
    <name evidence="1" type="ORF">NE686_00100</name>
</gene>
<keyword evidence="2" id="KW-1185">Reference proteome</keyword>
<reference evidence="1 2" key="1">
    <citation type="submission" date="2022-06" db="EMBL/GenBank/DDBJ databases">
        <title>Isolation of gut microbiota from human fecal samples.</title>
        <authorList>
            <person name="Pamer E.G."/>
            <person name="Barat B."/>
            <person name="Waligurski E."/>
            <person name="Medina S."/>
            <person name="Paddock L."/>
            <person name="Mostad J."/>
        </authorList>
    </citation>
    <scope>NUCLEOTIDE SEQUENCE [LARGE SCALE GENOMIC DNA]</scope>
    <source>
        <strain evidence="1 2">DFI.7.95</strain>
    </source>
</reference>
<protein>
    <submittedName>
        <fullName evidence="1">Uncharacterized protein</fullName>
    </submittedName>
</protein>
<evidence type="ECO:0000313" key="2">
    <source>
        <dbReference type="Proteomes" id="UP001524478"/>
    </source>
</evidence>
<dbReference type="Proteomes" id="UP001524478">
    <property type="component" value="Unassembled WGS sequence"/>
</dbReference>
<accession>A0ABT1S4S6</accession>
<dbReference type="RefSeq" id="WP_256309999.1">
    <property type="nucleotide sequence ID" value="NZ_JANGAC010000001.1"/>
</dbReference>
<dbReference type="EMBL" id="JANGAC010000001">
    <property type="protein sequence ID" value="MCQ4921468.1"/>
    <property type="molecule type" value="Genomic_DNA"/>
</dbReference>
<comment type="caution">
    <text evidence="1">The sequence shown here is derived from an EMBL/GenBank/DDBJ whole genome shotgun (WGS) entry which is preliminary data.</text>
</comment>
<sequence>MKNGNVVKLLDAKYRDLWDRNLPRDMLYQLAVYARSGVGDKAGTIPYAVLSDVTVVQKIDINNPVSIGKIASVILQPVNLEKITMLIDGDIRDQKKYVCSIIS</sequence>
<organism evidence="1 2">
    <name type="scientific">Tissierella carlieri</name>
    <dbReference type="NCBI Taxonomy" id="689904"/>
    <lineage>
        <taxon>Bacteria</taxon>
        <taxon>Bacillati</taxon>
        <taxon>Bacillota</taxon>
        <taxon>Tissierellia</taxon>
        <taxon>Tissierellales</taxon>
        <taxon>Tissierellaceae</taxon>
        <taxon>Tissierella</taxon>
    </lineage>
</organism>